<protein>
    <submittedName>
        <fullName evidence="2">Uncharacterized protein</fullName>
    </submittedName>
</protein>
<keyword evidence="3" id="KW-1185">Reference proteome</keyword>
<dbReference type="RefSeq" id="WP_201095279.1">
    <property type="nucleotide sequence ID" value="NZ_CP067393.1"/>
</dbReference>
<sequence length="223" mass="24603">MKQCIVIISLGLLISLTGCSSKDTTQKSTQQPNIIITDNDQNGGFRNPEPLAPDLYPQGSEPTPEPIIRYGRYNLASAKPTAEQQDLMAQIITTNIPITITNPTVMDAMDYVMQRSGYNLCPSSTSKEIRTLYSRNLPAAHYKLGPITLRNALQVLAGPAFQVNVDEVNRKVCFDVREDYKLPEATSSIKQIAANDAYLATQSTLKNKNNKPVAEQKEGDNNK</sequence>
<dbReference type="Proteomes" id="UP000595278">
    <property type="component" value="Chromosome"/>
</dbReference>
<evidence type="ECO:0000313" key="3">
    <source>
        <dbReference type="Proteomes" id="UP000595278"/>
    </source>
</evidence>
<dbReference type="NCBIfam" id="TIGR03748">
    <property type="entry name" value="conj_PilL"/>
    <property type="match status" value="1"/>
</dbReference>
<dbReference type="EMBL" id="CP067393">
    <property type="protein sequence ID" value="QQP86834.1"/>
    <property type="molecule type" value="Genomic_DNA"/>
</dbReference>
<organism evidence="2 3">
    <name type="scientific">Entomomonas asaccharolytica</name>
    <dbReference type="NCBI Taxonomy" id="2785331"/>
    <lineage>
        <taxon>Bacteria</taxon>
        <taxon>Pseudomonadati</taxon>
        <taxon>Pseudomonadota</taxon>
        <taxon>Gammaproteobacteria</taxon>
        <taxon>Pseudomonadales</taxon>
        <taxon>Pseudomonadaceae</taxon>
        <taxon>Entomomonas</taxon>
    </lineage>
</organism>
<dbReference type="KEGG" id="eaz:JHT90_06225"/>
<feature type="region of interest" description="Disordered" evidence="1">
    <location>
        <begin position="203"/>
        <end position="223"/>
    </location>
</feature>
<evidence type="ECO:0000313" key="2">
    <source>
        <dbReference type="EMBL" id="QQP86834.1"/>
    </source>
</evidence>
<reference evidence="2 3" key="1">
    <citation type="submission" date="2021-01" db="EMBL/GenBank/DDBJ databases">
        <title>Entomomonas sp. F2A isolated from a house cricket (Acheta domesticus).</title>
        <authorList>
            <person name="Spergser J."/>
            <person name="Busse H.-J."/>
        </authorList>
    </citation>
    <scope>NUCLEOTIDE SEQUENCE [LARGE SCALE GENOMIC DNA]</scope>
    <source>
        <strain evidence="2 3">F2A</strain>
    </source>
</reference>
<evidence type="ECO:0000256" key="1">
    <source>
        <dbReference type="SAM" id="MobiDB-lite"/>
    </source>
</evidence>
<feature type="compositionally biased region" description="Polar residues" evidence="1">
    <location>
        <begin position="22"/>
        <end position="44"/>
    </location>
</feature>
<gene>
    <name evidence="2" type="ORF">JHT90_06225</name>
</gene>
<proteinExistence type="predicted"/>
<dbReference type="InterPro" id="IPR022260">
    <property type="entry name" value="Integr_conj_element_PilL"/>
</dbReference>
<accession>A0A974NHR3</accession>
<name>A0A974NHR3_9GAMM</name>
<feature type="region of interest" description="Disordered" evidence="1">
    <location>
        <begin position="22"/>
        <end position="52"/>
    </location>
</feature>
<dbReference type="AlphaFoldDB" id="A0A974NHR3"/>
<feature type="compositionally biased region" description="Basic and acidic residues" evidence="1">
    <location>
        <begin position="214"/>
        <end position="223"/>
    </location>
</feature>
<dbReference type="PROSITE" id="PS51257">
    <property type="entry name" value="PROKAR_LIPOPROTEIN"/>
    <property type="match status" value="1"/>
</dbReference>